<dbReference type="InterPro" id="IPR011059">
    <property type="entry name" value="Metal-dep_hydrolase_composite"/>
</dbReference>
<dbReference type="InterPro" id="IPR032466">
    <property type="entry name" value="Metal_Hydrolase"/>
</dbReference>
<evidence type="ECO:0000313" key="3">
    <source>
        <dbReference type="Proteomes" id="UP001199424"/>
    </source>
</evidence>
<dbReference type="InterPro" id="IPR033932">
    <property type="entry name" value="YtcJ-like"/>
</dbReference>
<dbReference type="GO" id="GO:0016810">
    <property type="term" value="F:hydrolase activity, acting on carbon-nitrogen (but not peptide) bonds"/>
    <property type="evidence" value="ECO:0007669"/>
    <property type="project" value="InterPro"/>
</dbReference>
<protein>
    <submittedName>
        <fullName evidence="2">Amidohydrolase</fullName>
    </submittedName>
</protein>
<dbReference type="PANTHER" id="PTHR22642:SF2">
    <property type="entry name" value="PROTEIN LONG AFTER FAR-RED 3"/>
    <property type="match status" value="1"/>
</dbReference>
<dbReference type="Gene3D" id="3.20.20.140">
    <property type="entry name" value="Metal-dependent hydrolases"/>
    <property type="match status" value="1"/>
</dbReference>
<name>A0AAE3AI83_9FIRM</name>
<dbReference type="SUPFAM" id="SSF51556">
    <property type="entry name" value="Metallo-dependent hydrolases"/>
    <property type="match status" value="1"/>
</dbReference>
<evidence type="ECO:0000259" key="1">
    <source>
        <dbReference type="Pfam" id="PF07969"/>
    </source>
</evidence>
<dbReference type="AlphaFoldDB" id="A0AAE3AI83"/>
<dbReference type="Gene3D" id="2.30.40.10">
    <property type="entry name" value="Urease, subunit C, domain 1"/>
    <property type="match status" value="1"/>
</dbReference>
<dbReference type="Gene3D" id="3.10.310.70">
    <property type="match status" value="1"/>
</dbReference>
<dbReference type="InterPro" id="IPR013108">
    <property type="entry name" value="Amidohydro_3"/>
</dbReference>
<comment type="caution">
    <text evidence="2">The sequence shown here is derived from an EMBL/GenBank/DDBJ whole genome shotgun (WGS) entry which is preliminary data.</text>
</comment>
<dbReference type="SUPFAM" id="SSF51338">
    <property type="entry name" value="Composite domain of metallo-dependent hydrolases"/>
    <property type="match status" value="1"/>
</dbReference>
<dbReference type="Pfam" id="PF07969">
    <property type="entry name" value="Amidohydro_3"/>
    <property type="match status" value="1"/>
</dbReference>
<dbReference type="PANTHER" id="PTHR22642">
    <property type="entry name" value="IMIDAZOLONEPROPIONASE"/>
    <property type="match status" value="1"/>
</dbReference>
<reference evidence="2" key="1">
    <citation type="submission" date="2021-10" db="EMBL/GenBank/DDBJ databases">
        <title>Anaerobic single-cell dispensing facilitates the cultivation of human gut bacteria.</title>
        <authorList>
            <person name="Afrizal A."/>
        </authorList>
    </citation>
    <scope>NUCLEOTIDE SEQUENCE</scope>
    <source>
        <strain evidence="2">CLA-AA-H250</strain>
    </source>
</reference>
<organism evidence="2 3">
    <name type="scientific">Hominenteromicrobium mulieris</name>
    <dbReference type="NCBI Taxonomy" id="2885357"/>
    <lineage>
        <taxon>Bacteria</taxon>
        <taxon>Bacillati</taxon>
        <taxon>Bacillota</taxon>
        <taxon>Clostridia</taxon>
        <taxon>Eubacteriales</taxon>
        <taxon>Oscillospiraceae</taxon>
        <taxon>Hominenteromicrobium</taxon>
    </lineage>
</organism>
<dbReference type="EMBL" id="JAJEQC010000007">
    <property type="protein sequence ID" value="MCC2137100.1"/>
    <property type="molecule type" value="Genomic_DNA"/>
</dbReference>
<feature type="domain" description="Amidohydrolase 3" evidence="1">
    <location>
        <begin position="40"/>
        <end position="527"/>
    </location>
</feature>
<dbReference type="CDD" id="cd01300">
    <property type="entry name" value="YtcJ_like"/>
    <property type="match status" value="1"/>
</dbReference>
<gene>
    <name evidence="2" type="ORF">LKD31_08730</name>
</gene>
<evidence type="ECO:0000313" key="2">
    <source>
        <dbReference type="EMBL" id="MCC2137100.1"/>
    </source>
</evidence>
<dbReference type="Proteomes" id="UP001199424">
    <property type="component" value="Unassembled WGS sequence"/>
</dbReference>
<accession>A0AAE3AI83</accession>
<proteinExistence type="predicted"/>
<keyword evidence="3" id="KW-1185">Reference proteome</keyword>
<dbReference type="RefSeq" id="WP_308449393.1">
    <property type="nucleotide sequence ID" value="NZ_JAJEQC010000007.1"/>
</dbReference>
<sequence length="529" mass="58063">MRTVYKNGTIYTGNGFVTDFAVENGKFCFVGETDKATADEVVDLGGKFVCAGFNDSHMHVLNLGNVLTMANLGAHTTSLKEMLDCLRTYIKETGVTPGTWVQGRGFNHDYFADERRFPTRWDLDSVSTEHPICITRACGHICVVNSKALEVLGITKDTPQVAGGSFALDENGEPNGQFFENAVAVVYAGIPEPDEAQLCAMLRASCKRLNRYGITSCQSDDYETFPGVPYETVQKLLRTPGLMTVRVNEQAQFTNVEALSEYIESGDAYFEGDMFRAGPLKIISDGSLGARTACLSRPYADDENARGIPLYTNAELNGLISLANEKGLSVAVHAIGDGALDNVLDAYEKALHEHPRDDHRHGIVHCQIVRRDQIERMKKLKLRVNLQSIFLDYDTHIVRERVGDELAGTSYPAKALLNARIPFSNGSDAPVEEPNVMRGMECAVTRRSIGSTDAPYRPEEALTVREAIDSFTKSGAVASFEEGKKGEIANGQLADFVVLSEDPFKADVNTLHRIEAEATYLGGKCVYKK</sequence>